<dbReference type="OrthoDB" id="9791073at2"/>
<comment type="caution">
    <text evidence="1">The sequence shown here is derived from an EMBL/GenBank/DDBJ whole genome shotgun (WGS) entry which is preliminary data.</text>
</comment>
<organism evidence="1 2">
    <name type="scientific">Cohaesibacter celericrescens</name>
    <dbReference type="NCBI Taxonomy" id="2067669"/>
    <lineage>
        <taxon>Bacteria</taxon>
        <taxon>Pseudomonadati</taxon>
        <taxon>Pseudomonadota</taxon>
        <taxon>Alphaproteobacteria</taxon>
        <taxon>Hyphomicrobiales</taxon>
        <taxon>Cohaesibacteraceae</taxon>
    </lineage>
</organism>
<keyword evidence="2" id="KW-1185">Reference proteome</keyword>
<dbReference type="PANTHER" id="PTHR19288:SF90">
    <property type="entry name" value="OS08G0542600 PROTEIN"/>
    <property type="match status" value="1"/>
</dbReference>
<dbReference type="GO" id="GO:0016791">
    <property type="term" value="F:phosphatase activity"/>
    <property type="evidence" value="ECO:0007669"/>
    <property type="project" value="TreeGrafter"/>
</dbReference>
<evidence type="ECO:0000313" key="2">
    <source>
        <dbReference type="Proteomes" id="UP000234881"/>
    </source>
</evidence>
<dbReference type="InterPro" id="IPR036412">
    <property type="entry name" value="HAD-like_sf"/>
</dbReference>
<dbReference type="GO" id="GO:0005737">
    <property type="term" value="C:cytoplasm"/>
    <property type="evidence" value="ECO:0007669"/>
    <property type="project" value="TreeGrafter"/>
</dbReference>
<dbReference type="NCBIfam" id="TIGR01459">
    <property type="entry name" value="HAD-SF-IIA-hyp4"/>
    <property type="match status" value="1"/>
</dbReference>
<dbReference type="Pfam" id="PF13344">
    <property type="entry name" value="Hydrolase_6"/>
    <property type="match status" value="1"/>
</dbReference>
<gene>
    <name evidence="1" type="ORF">C0081_22705</name>
</gene>
<dbReference type="Proteomes" id="UP000234881">
    <property type="component" value="Unassembled WGS sequence"/>
</dbReference>
<dbReference type="InterPro" id="IPR006356">
    <property type="entry name" value="HAD-SF_hydro_IIA_hyp3"/>
</dbReference>
<dbReference type="Gene3D" id="3.40.50.1000">
    <property type="entry name" value="HAD superfamily/HAD-like"/>
    <property type="match status" value="2"/>
</dbReference>
<dbReference type="SUPFAM" id="SSF56784">
    <property type="entry name" value="HAD-like"/>
    <property type="match status" value="1"/>
</dbReference>
<dbReference type="EMBL" id="PKUQ01000055">
    <property type="protein sequence ID" value="PLW75180.1"/>
    <property type="molecule type" value="Genomic_DNA"/>
</dbReference>
<dbReference type="NCBIfam" id="TIGR01460">
    <property type="entry name" value="HAD-SF-IIA"/>
    <property type="match status" value="1"/>
</dbReference>
<proteinExistence type="predicted"/>
<reference evidence="1 2" key="1">
    <citation type="submission" date="2018-01" db="EMBL/GenBank/DDBJ databases">
        <title>The draft genome sequence of Cohaesibacter sp. H1304.</title>
        <authorList>
            <person name="Wang N.-N."/>
            <person name="Du Z.-J."/>
        </authorList>
    </citation>
    <scope>NUCLEOTIDE SEQUENCE [LARGE SCALE GENOMIC DNA]</scope>
    <source>
        <strain evidence="1 2">H1304</strain>
    </source>
</reference>
<dbReference type="AlphaFoldDB" id="A0A2N5XL73"/>
<evidence type="ECO:0000313" key="1">
    <source>
        <dbReference type="EMBL" id="PLW75180.1"/>
    </source>
</evidence>
<accession>A0A2N5XL73</accession>
<dbReference type="RefSeq" id="WP_101536075.1">
    <property type="nucleotide sequence ID" value="NZ_PKUQ01000055.1"/>
</dbReference>
<dbReference type="PANTHER" id="PTHR19288">
    <property type="entry name" value="4-NITROPHENYLPHOSPHATASE-RELATED"/>
    <property type="match status" value="1"/>
</dbReference>
<dbReference type="Pfam" id="PF13242">
    <property type="entry name" value="Hydrolase_like"/>
    <property type="match status" value="1"/>
</dbReference>
<dbReference type="InterPro" id="IPR006357">
    <property type="entry name" value="HAD-SF_hydro_IIA"/>
</dbReference>
<protein>
    <submittedName>
        <fullName evidence="1">TIGR01459 family HAD-type hydrolase</fullName>
    </submittedName>
</protein>
<keyword evidence="1" id="KW-0378">Hydrolase</keyword>
<sequence>MSSRIPGLSAIAPRYKGVLSDIWGVLHNGVHYNEDAVQALTQFRKEVGPVVLITNAPRPSGPIREQLDGLNVPHACYDDIVTSGDVTRDALAATGKSKLLHIGPERDFPLYEGLGLSLVGEEEAEIICCTGLFDDNSETPDDYDEMLQSLAKRQLPFICANPDRVVDKGGKMLYCAGALADRFEAYGGETFLVGKPQSPIYDASIAALNRANGNPIDKSGILIIGDSLPTDMRGGHYQKIDSLFITAGIHAEDFGPADTPDDSRVTLRLGHEDVDSIGFMTRLAW</sequence>
<dbReference type="InterPro" id="IPR023214">
    <property type="entry name" value="HAD_sf"/>
</dbReference>
<name>A0A2N5XL73_9HYPH</name>
<dbReference type="CDD" id="cd07525">
    <property type="entry name" value="HAD_like"/>
    <property type="match status" value="1"/>
</dbReference>